<dbReference type="EMBL" id="BOOO01000053">
    <property type="protein sequence ID" value="GII34635.1"/>
    <property type="molecule type" value="Genomic_DNA"/>
</dbReference>
<comment type="caution">
    <text evidence="1">The sequence shown here is derived from an EMBL/GenBank/DDBJ whole genome shotgun (WGS) entry which is preliminary data.</text>
</comment>
<gene>
    <name evidence="1" type="ORF">Pmi06nite_80770</name>
</gene>
<proteinExistence type="predicted"/>
<evidence type="ECO:0000313" key="1">
    <source>
        <dbReference type="EMBL" id="GII34635.1"/>
    </source>
</evidence>
<reference evidence="1 2" key="1">
    <citation type="submission" date="2021-01" db="EMBL/GenBank/DDBJ databases">
        <title>Whole genome shotgun sequence of Planotetraspora mira NBRC 15435.</title>
        <authorList>
            <person name="Komaki H."/>
            <person name="Tamura T."/>
        </authorList>
    </citation>
    <scope>NUCLEOTIDE SEQUENCE [LARGE SCALE GENOMIC DNA]</scope>
    <source>
        <strain evidence="1 2">NBRC 15435</strain>
    </source>
</reference>
<dbReference type="RefSeq" id="WP_377343272.1">
    <property type="nucleotide sequence ID" value="NZ_JBHTHH010000006.1"/>
</dbReference>
<evidence type="ECO:0000313" key="2">
    <source>
        <dbReference type="Proteomes" id="UP000650628"/>
    </source>
</evidence>
<dbReference type="Proteomes" id="UP000650628">
    <property type="component" value="Unassembled WGS sequence"/>
</dbReference>
<protein>
    <submittedName>
        <fullName evidence="1">Uncharacterized protein</fullName>
    </submittedName>
</protein>
<name>A0A8J3U8T7_9ACTN</name>
<dbReference type="AlphaFoldDB" id="A0A8J3U8T7"/>
<sequence length="92" mass="10459">MPATLTRAPDETRARRARLLQLHHELSLRHFHSRLVRRRRTRWALKVGRHTVYCAGADGVYAYVTRQGLLLSPADQNGIAAAASRLTERGMK</sequence>
<keyword evidence="2" id="KW-1185">Reference proteome</keyword>
<accession>A0A8J3U8T7</accession>
<organism evidence="1 2">
    <name type="scientific">Planotetraspora mira</name>
    <dbReference type="NCBI Taxonomy" id="58121"/>
    <lineage>
        <taxon>Bacteria</taxon>
        <taxon>Bacillati</taxon>
        <taxon>Actinomycetota</taxon>
        <taxon>Actinomycetes</taxon>
        <taxon>Streptosporangiales</taxon>
        <taxon>Streptosporangiaceae</taxon>
        <taxon>Planotetraspora</taxon>
    </lineage>
</organism>